<proteinExistence type="predicted"/>
<gene>
    <name evidence="1" type="ORF">RRG08_052360</name>
</gene>
<evidence type="ECO:0000313" key="2">
    <source>
        <dbReference type="Proteomes" id="UP001283361"/>
    </source>
</evidence>
<evidence type="ECO:0000313" key="1">
    <source>
        <dbReference type="EMBL" id="KAK3782096.1"/>
    </source>
</evidence>
<keyword evidence="2" id="KW-1185">Reference proteome</keyword>
<sequence length="193" mass="22724">MSYRTYGIDVKWYKRDQEIRALNIGLQDAWHRCQMVPKRSRDLGFKHWLTGRVASMSNGTKEIKRFGLQTLAYRACGIDVKWYKRDQEIRALNTGLQDVWHRCLTGRMASMSNGTKEIKRFGLQTLAYRTCGIDVKWYQRDQEIWASNTGLQDVWHRCQMVQKRSRDLGFKHWPTGRVASMSNGTKEIKRFGL</sequence>
<comment type="caution">
    <text evidence="1">The sequence shown here is derived from an EMBL/GenBank/DDBJ whole genome shotgun (WGS) entry which is preliminary data.</text>
</comment>
<dbReference type="EMBL" id="JAWDGP010002538">
    <property type="protein sequence ID" value="KAK3782096.1"/>
    <property type="molecule type" value="Genomic_DNA"/>
</dbReference>
<organism evidence="1 2">
    <name type="scientific">Elysia crispata</name>
    <name type="common">lettuce slug</name>
    <dbReference type="NCBI Taxonomy" id="231223"/>
    <lineage>
        <taxon>Eukaryota</taxon>
        <taxon>Metazoa</taxon>
        <taxon>Spiralia</taxon>
        <taxon>Lophotrochozoa</taxon>
        <taxon>Mollusca</taxon>
        <taxon>Gastropoda</taxon>
        <taxon>Heterobranchia</taxon>
        <taxon>Euthyneura</taxon>
        <taxon>Panpulmonata</taxon>
        <taxon>Sacoglossa</taxon>
        <taxon>Placobranchoidea</taxon>
        <taxon>Plakobranchidae</taxon>
        <taxon>Elysia</taxon>
    </lineage>
</organism>
<dbReference type="Proteomes" id="UP001283361">
    <property type="component" value="Unassembled WGS sequence"/>
</dbReference>
<name>A0AAE1A7W8_9GAST</name>
<dbReference type="AlphaFoldDB" id="A0AAE1A7W8"/>
<accession>A0AAE1A7W8</accession>
<protein>
    <submittedName>
        <fullName evidence="1">Uncharacterized protein</fullName>
    </submittedName>
</protein>
<reference evidence="1" key="1">
    <citation type="journal article" date="2023" name="G3 (Bethesda)">
        <title>A reference genome for the long-term kleptoplast-retaining sea slug Elysia crispata morphotype clarki.</title>
        <authorList>
            <person name="Eastman K.E."/>
            <person name="Pendleton A.L."/>
            <person name="Shaikh M.A."/>
            <person name="Suttiyut T."/>
            <person name="Ogas R."/>
            <person name="Tomko P."/>
            <person name="Gavelis G."/>
            <person name="Widhalm J.R."/>
            <person name="Wisecaver J.H."/>
        </authorList>
    </citation>
    <scope>NUCLEOTIDE SEQUENCE</scope>
    <source>
        <strain evidence="1">ECLA1</strain>
    </source>
</reference>